<dbReference type="Pfam" id="PF13193">
    <property type="entry name" value="AMP-binding_C"/>
    <property type="match status" value="1"/>
</dbReference>
<dbReference type="EMBL" id="JAAOYM010000001">
    <property type="protein sequence ID" value="NIJ11497.1"/>
    <property type="molecule type" value="Genomic_DNA"/>
</dbReference>
<feature type="domain" description="AMP-dependent synthetase/ligase" evidence="3">
    <location>
        <begin position="26"/>
        <end position="382"/>
    </location>
</feature>
<proteinExistence type="inferred from homology"/>
<gene>
    <name evidence="5" type="ORF">FHU38_001841</name>
</gene>
<evidence type="ECO:0000259" key="4">
    <source>
        <dbReference type="Pfam" id="PF13193"/>
    </source>
</evidence>
<dbReference type="EC" id="6.2.1.-" evidence="5"/>
<dbReference type="InterPro" id="IPR042099">
    <property type="entry name" value="ANL_N_sf"/>
</dbReference>
<reference evidence="5 6" key="1">
    <citation type="submission" date="2020-03" db="EMBL/GenBank/DDBJ databases">
        <title>Sequencing the genomes of 1000 actinobacteria strains.</title>
        <authorList>
            <person name="Klenk H.-P."/>
        </authorList>
    </citation>
    <scope>NUCLEOTIDE SEQUENCE [LARGE SCALE GENOMIC DNA]</scope>
    <source>
        <strain evidence="5 6">DSM 45685</strain>
    </source>
</reference>
<evidence type="ECO:0000259" key="3">
    <source>
        <dbReference type="Pfam" id="PF00501"/>
    </source>
</evidence>
<dbReference type="Proteomes" id="UP000545493">
    <property type="component" value="Unassembled WGS sequence"/>
</dbReference>
<keyword evidence="6" id="KW-1185">Reference proteome</keyword>
<organism evidence="5 6">
    <name type="scientific">Saccharomonospora amisosensis</name>
    <dbReference type="NCBI Taxonomy" id="1128677"/>
    <lineage>
        <taxon>Bacteria</taxon>
        <taxon>Bacillati</taxon>
        <taxon>Actinomycetota</taxon>
        <taxon>Actinomycetes</taxon>
        <taxon>Pseudonocardiales</taxon>
        <taxon>Pseudonocardiaceae</taxon>
        <taxon>Saccharomonospora</taxon>
    </lineage>
</organism>
<evidence type="ECO:0000256" key="2">
    <source>
        <dbReference type="ARBA" id="ARBA00022598"/>
    </source>
</evidence>
<dbReference type="Gene3D" id="3.40.50.12780">
    <property type="entry name" value="N-terminal domain of ligase-like"/>
    <property type="match status" value="1"/>
</dbReference>
<accession>A0A7X5UPG4</accession>
<protein>
    <submittedName>
        <fullName evidence="5">Fatty-acyl-CoA synthase</fullName>
        <ecNumber evidence="5">6.2.1.-</ecNumber>
    </submittedName>
</protein>
<dbReference type="CDD" id="cd04433">
    <property type="entry name" value="AFD_class_I"/>
    <property type="match status" value="1"/>
</dbReference>
<comment type="caution">
    <text evidence="5">The sequence shown here is derived from an EMBL/GenBank/DDBJ whole genome shotgun (WGS) entry which is preliminary data.</text>
</comment>
<dbReference type="InterPro" id="IPR000873">
    <property type="entry name" value="AMP-dep_synth/lig_dom"/>
</dbReference>
<dbReference type="SUPFAM" id="SSF56801">
    <property type="entry name" value="Acetyl-CoA synthetase-like"/>
    <property type="match status" value="1"/>
</dbReference>
<dbReference type="PROSITE" id="PS00455">
    <property type="entry name" value="AMP_BINDING"/>
    <property type="match status" value="1"/>
</dbReference>
<dbReference type="Gene3D" id="3.30.300.30">
    <property type="match status" value="1"/>
</dbReference>
<evidence type="ECO:0000313" key="5">
    <source>
        <dbReference type="EMBL" id="NIJ11497.1"/>
    </source>
</evidence>
<dbReference type="RefSeq" id="WP_167168910.1">
    <property type="nucleotide sequence ID" value="NZ_JAAOYM010000001.1"/>
</dbReference>
<name>A0A7X5UPG4_9PSEU</name>
<feature type="domain" description="AMP-binding enzyme C-terminal" evidence="4">
    <location>
        <begin position="433"/>
        <end position="509"/>
    </location>
</feature>
<sequence length="524" mass="55556">MSLARSQWQAVPPAALDEAVIGDVLRRAARLGPADVVLTTIGSGGEHSWTAARLLADAEAVAASLLRRHPVGSHIATFLSNGPHAVLLQLGVALAGMVLVPVNPKSRPPELEHALTLASAVSVQVDTGGADLVRSVVSRLPDPPEVVVLDEDPRSLLGEGEPAALPAVDPDSLAQIQFTSGTSGPAKGVRIHHRGMVDTAHAFARRIGLPPGGVWLNPMPLFHTAGNVLGVLGALWQRAEHVVLPFEPGAVLRVLRERAVTLLSAAPTLLHLLMAQPGFPAGRFGSLRVVFTGGSTLTPRMVDTIESGFGARLSVTFGMTETCGCALQTAPLTDSDEVRRNTVGLPIEGTDVRVAGPDGTVLATGQRGELLVRGSRITRGYYGDPEATARAIDAEGWLHTGDLAEMDIHGRLRIVGRLKDMIKTGGENVSPEEVEDVLAGHPDVERAAVVGTPDERWGELVVAFVVPSGAAPQPDIEALDVYCRQRLAPFKVPRRWHVVTELPMTASAKVRRAELRERAARPHP</sequence>
<dbReference type="InterPro" id="IPR045851">
    <property type="entry name" value="AMP-bd_C_sf"/>
</dbReference>
<evidence type="ECO:0000313" key="6">
    <source>
        <dbReference type="Proteomes" id="UP000545493"/>
    </source>
</evidence>
<dbReference type="AlphaFoldDB" id="A0A7X5UPG4"/>
<dbReference type="FunFam" id="3.30.300.30:FF:000008">
    <property type="entry name" value="2,3-dihydroxybenzoate-AMP ligase"/>
    <property type="match status" value="1"/>
</dbReference>
<comment type="similarity">
    <text evidence="1">Belongs to the ATP-dependent AMP-binding enzyme family.</text>
</comment>
<dbReference type="Pfam" id="PF00501">
    <property type="entry name" value="AMP-binding"/>
    <property type="match status" value="1"/>
</dbReference>
<dbReference type="InterPro" id="IPR020845">
    <property type="entry name" value="AMP-binding_CS"/>
</dbReference>
<dbReference type="GO" id="GO:0006631">
    <property type="term" value="P:fatty acid metabolic process"/>
    <property type="evidence" value="ECO:0007669"/>
    <property type="project" value="TreeGrafter"/>
</dbReference>
<dbReference type="PANTHER" id="PTHR43201">
    <property type="entry name" value="ACYL-COA SYNTHETASE"/>
    <property type="match status" value="1"/>
</dbReference>
<dbReference type="GO" id="GO:0031956">
    <property type="term" value="F:medium-chain fatty acid-CoA ligase activity"/>
    <property type="evidence" value="ECO:0007669"/>
    <property type="project" value="TreeGrafter"/>
</dbReference>
<evidence type="ECO:0000256" key="1">
    <source>
        <dbReference type="ARBA" id="ARBA00006432"/>
    </source>
</evidence>
<keyword evidence="2 5" id="KW-0436">Ligase</keyword>
<dbReference type="InterPro" id="IPR025110">
    <property type="entry name" value="AMP-bd_C"/>
</dbReference>
<dbReference type="PANTHER" id="PTHR43201:SF5">
    <property type="entry name" value="MEDIUM-CHAIN ACYL-COA LIGASE ACSF2, MITOCHONDRIAL"/>
    <property type="match status" value="1"/>
</dbReference>